<dbReference type="Pfam" id="PF03816">
    <property type="entry name" value="LytR_cpsA_psr"/>
    <property type="match status" value="1"/>
</dbReference>
<protein>
    <recommendedName>
        <fullName evidence="2">Cell envelope-related transcriptional attenuator domain-containing protein</fullName>
    </recommendedName>
</protein>
<dbReference type="EMBL" id="MFZM01000041">
    <property type="protein sequence ID" value="OGK22547.1"/>
    <property type="molecule type" value="Genomic_DNA"/>
</dbReference>
<dbReference type="Gene3D" id="3.40.630.190">
    <property type="entry name" value="LCP protein"/>
    <property type="match status" value="1"/>
</dbReference>
<comment type="caution">
    <text evidence="3">The sequence shown here is derived from an EMBL/GenBank/DDBJ whole genome shotgun (WGS) entry which is preliminary data.</text>
</comment>
<sequence length="374" mass="41855">MDKRKRAILAVGSVLLIFAALFVVRLGNLYSSINTQKETWAQRIPKKKNDFTILMMGYGGTGHEGAYLTDTMMVLRVDFEKKSTLLVSIPRDVWVEVPTQSGDEFFRKINSVYQMGLFPKNYPDLKREYKGEQGAGDLIKSVVGNITGFPIDYYVAIDFSGFKQAIDTLGGVDVYVKQSFTDPLYPKDGKEKDLCDVDGNDLEKLEELFAIATESPQLAFPCRYETLHFDTGIQHMDGATALKFVRSRQAPEDGGDFGRAHRQQLFLEAVKDKVLSVGFIPKVIPLLNDLEGNLKTDIPIDLVNKFLKEVPDAEQYDVTQIVLTTDNYLQSSYSADGQYILIAKDGEGVWRSLHKDLTNVIKGISLTPSPKPSL</sequence>
<dbReference type="PANTHER" id="PTHR33392">
    <property type="entry name" value="POLYISOPRENYL-TEICHOIC ACID--PEPTIDOGLYCAN TEICHOIC ACID TRANSFERASE TAGU"/>
    <property type="match status" value="1"/>
</dbReference>
<dbReference type="InterPro" id="IPR050922">
    <property type="entry name" value="LytR/CpsA/Psr_CW_biosynth"/>
</dbReference>
<feature type="domain" description="Cell envelope-related transcriptional attenuator" evidence="2">
    <location>
        <begin position="69"/>
        <end position="275"/>
    </location>
</feature>
<proteinExistence type="inferred from homology"/>
<comment type="similarity">
    <text evidence="1">Belongs to the LytR/CpsA/Psr (LCP) family.</text>
</comment>
<evidence type="ECO:0000313" key="4">
    <source>
        <dbReference type="Proteomes" id="UP000177159"/>
    </source>
</evidence>
<dbReference type="AlphaFoldDB" id="A0A1F7GU13"/>
<evidence type="ECO:0000256" key="1">
    <source>
        <dbReference type="ARBA" id="ARBA00006068"/>
    </source>
</evidence>
<accession>A0A1F7GU13</accession>
<dbReference type="NCBIfam" id="TIGR00350">
    <property type="entry name" value="lytR_cpsA_psr"/>
    <property type="match status" value="1"/>
</dbReference>
<dbReference type="InterPro" id="IPR004474">
    <property type="entry name" value="LytR_CpsA_psr"/>
</dbReference>
<gene>
    <name evidence="3" type="ORF">A3C24_05285</name>
</gene>
<reference evidence="3 4" key="1">
    <citation type="journal article" date="2016" name="Nat. Commun.">
        <title>Thousands of microbial genomes shed light on interconnected biogeochemical processes in an aquifer system.</title>
        <authorList>
            <person name="Anantharaman K."/>
            <person name="Brown C.T."/>
            <person name="Hug L.A."/>
            <person name="Sharon I."/>
            <person name="Castelle C.J."/>
            <person name="Probst A.J."/>
            <person name="Thomas B.C."/>
            <person name="Singh A."/>
            <person name="Wilkins M.J."/>
            <person name="Karaoz U."/>
            <person name="Brodie E.L."/>
            <person name="Williams K.H."/>
            <person name="Hubbard S.S."/>
            <person name="Banfield J.F."/>
        </authorList>
    </citation>
    <scope>NUCLEOTIDE SEQUENCE [LARGE SCALE GENOMIC DNA]</scope>
</reference>
<evidence type="ECO:0000259" key="2">
    <source>
        <dbReference type="Pfam" id="PF03816"/>
    </source>
</evidence>
<name>A0A1F7GU13_9BACT</name>
<evidence type="ECO:0000313" key="3">
    <source>
        <dbReference type="EMBL" id="OGK22547.1"/>
    </source>
</evidence>
<dbReference type="Proteomes" id="UP000177159">
    <property type="component" value="Unassembled WGS sequence"/>
</dbReference>
<organism evidence="3 4">
    <name type="scientific">Candidatus Roizmanbacteria bacterium RIFCSPHIGHO2_02_FULL_37_24</name>
    <dbReference type="NCBI Taxonomy" id="1802037"/>
    <lineage>
        <taxon>Bacteria</taxon>
        <taxon>Candidatus Roizmaniibacteriota</taxon>
    </lineage>
</organism>
<dbReference type="PANTHER" id="PTHR33392:SF6">
    <property type="entry name" value="POLYISOPRENYL-TEICHOIC ACID--PEPTIDOGLYCAN TEICHOIC ACID TRANSFERASE TAGU"/>
    <property type="match status" value="1"/>
</dbReference>